<name>D3Q1R5_STANL</name>
<dbReference type="RefSeq" id="WP_013015484.1">
    <property type="nucleotide sequence ID" value="NC_013947.1"/>
</dbReference>
<accession>D3Q1R5</accession>
<evidence type="ECO:0000313" key="6">
    <source>
        <dbReference type="EMBL" id="ADD39913.1"/>
    </source>
</evidence>
<keyword evidence="7" id="KW-1185">Reference proteome</keyword>
<keyword evidence="3 4" id="KW-0067">ATP-binding</keyword>
<dbReference type="GO" id="GO:0046872">
    <property type="term" value="F:metal ion binding"/>
    <property type="evidence" value="ECO:0007669"/>
    <property type="project" value="InterPro"/>
</dbReference>
<proteinExistence type="predicted"/>
<evidence type="ECO:0000259" key="5">
    <source>
        <dbReference type="PROSITE" id="PS50975"/>
    </source>
</evidence>
<dbReference type="PANTHER" id="PTHR43585">
    <property type="entry name" value="FUMIPYRROLE BIOSYNTHESIS PROTEIN C"/>
    <property type="match status" value="1"/>
</dbReference>
<dbReference type="HOGENOM" id="CLU_029016_6_0_11"/>
<protein>
    <submittedName>
        <fullName evidence="6">ATP-dependent carboxylate-amine ligase domain protein ATP-grasp</fullName>
    </submittedName>
</protein>
<dbReference type="eggNOG" id="COG0026">
    <property type="taxonomic scope" value="Bacteria"/>
</dbReference>
<dbReference type="EMBL" id="CP001778">
    <property type="protein sequence ID" value="ADD39913.1"/>
    <property type="molecule type" value="Genomic_DNA"/>
</dbReference>
<keyword evidence="2 4" id="KW-0547">Nucleotide-binding</keyword>
<organism evidence="6 7">
    <name type="scientific">Stackebrandtia nassauensis (strain DSM 44728 / CIP 108903 / NRRL B-16338 / NBRC 102104 / LLR-40K-21)</name>
    <dbReference type="NCBI Taxonomy" id="446470"/>
    <lineage>
        <taxon>Bacteria</taxon>
        <taxon>Bacillati</taxon>
        <taxon>Actinomycetota</taxon>
        <taxon>Actinomycetes</taxon>
        <taxon>Glycomycetales</taxon>
        <taxon>Glycomycetaceae</taxon>
        <taxon>Stackebrandtia</taxon>
    </lineage>
</organism>
<dbReference type="GO" id="GO:0005524">
    <property type="term" value="F:ATP binding"/>
    <property type="evidence" value="ECO:0007669"/>
    <property type="project" value="UniProtKB-UniRule"/>
</dbReference>
<dbReference type="PROSITE" id="PS50975">
    <property type="entry name" value="ATP_GRASP"/>
    <property type="match status" value="1"/>
</dbReference>
<dbReference type="SUPFAM" id="SSF56059">
    <property type="entry name" value="Glutathione synthetase ATP-binding domain-like"/>
    <property type="match status" value="1"/>
</dbReference>
<dbReference type="AlphaFoldDB" id="D3Q1R5"/>
<dbReference type="InterPro" id="IPR011761">
    <property type="entry name" value="ATP-grasp"/>
</dbReference>
<dbReference type="Gene3D" id="3.30.470.20">
    <property type="entry name" value="ATP-grasp fold, B domain"/>
    <property type="match status" value="1"/>
</dbReference>
<dbReference type="GO" id="GO:0016874">
    <property type="term" value="F:ligase activity"/>
    <property type="evidence" value="ECO:0007669"/>
    <property type="project" value="UniProtKB-KW"/>
</dbReference>
<evidence type="ECO:0000313" key="7">
    <source>
        <dbReference type="Proteomes" id="UP000000844"/>
    </source>
</evidence>
<evidence type="ECO:0000256" key="3">
    <source>
        <dbReference type="ARBA" id="ARBA00022840"/>
    </source>
</evidence>
<reference evidence="6 7" key="1">
    <citation type="journal article" date="2009" name="Stand. Genomic Sci.">
        <title>Complete genome sequence of Stackebrandtia nassauensis type strain (LLR-40K-21).</title>
        <authorList>
            <person name="Munk C."/>
            <person name="Lapidus A."/>
            <person name="Copeland A."/>
            <person name="Jando M."/>
            <person name="Mayilraj S."/>
            <person name="Glavina Del Rio T."/>
            <person name="Nolan M."/>
            <person name="Chen F."/>
            <person name="Lucas S."/>
            <person name="Tice H."/>
            <person name="Cheng J.F."/>
            <person name="Han C."/>
            <person name="Detter J.C."/>
            <person name="Bruce D."/>
            <person name="Goodwin L."/>
            <person name="Chain P."/>
            <person name="Pitluck S."/>
            <person name="Goker M."/>
            <person name="Ovchinikova G."/>
            <person name="Pati A."/>
            <person name="Ivanova N."/>
            <person name="Mavromatis K."/>
            <person name="Chen A."/>
            <person name="Palaniappan K."/>
            <person name="Land M."/>
            <person name="Hauser L."/>
            <person name="Chang Y.J."/>
            <person name="Jeffries C.D."/>
            <person name="Bristow J."/>
            <person name="Eisen J.A."/>
            <person name="Markowitz V."/>
            <person name="Hugenholtz P."/>
            <person name="Kyrpides N.C."/>
            <person name="Klenk H.P."/>
        </authorList>
    </citation>
    <scope>NUCLEOTIDE SEQUENCE [LARGE SCALE GENOMIC DNA]</scope>
    <source>
        <strain evidence="7">DSM 44728 / CIP 108903 / NRRL B-16338 / NBRC 102104 / LLR-40K-21</strain>
    </source>
</reference>
<feature type="domain" description="ATP-grasp" evidence="5">
    <location>
        <begin position="125"/>
        <end position="323"/>
    </location>
</feature>
<evidence type="ECO:0000256" key="4">
    <source>
        <dbReference type="PROSITE-ProRule" id="PRU00409"/>
    </source>
</evidence>
<evidence type="ECO:0000256" key="2">
    <source>
        <dbReference type="ARBA" id="ARBA00022741"/>
    </source>
</evidence>
<dbReference type="Pfam" id="PF13535">
    <property type="entry name" value="ATP-grasp_4"/>
    <property type="match status" value="1"/>
</dbReference>
<dbReference type="OrthoDB" id="24041at2"/>
<gene>
    <name evidence="6" type="ordered locus">Snas_0194</name>
</gene>
<evidence type="ECO:0000256" key="1">
    <source>
        <dbReference type="ARBA" id="ARBA00022598"/>
    </source>
</evidence>
<sequence length="419" mass="44424">MPNPNDRNGQKSLPTLVVVYAFGSASATQIVAAARGLCDIVLLADRSEPYVAEQFPLMLELASVIDATDRDEAEVLGEVTALAPSGVTTFADDKVELAARLARACGVVGHSEDTVEVVTDKLCQRRRLTEAGVEATRFAAIAGPGDVAAAAAEVGFPAVLKPRRGNGARNTRLVESEADCELAVTEVHGEETRGLLLEEALTGIGIRDEVHADYVSVESLSQDGGITTLCVTGRFPMAPPMRETGMIVPAALPDAEAERVVALERAILRALGVRDGLSHTEFKLTADGPRLIEVNARLGGPIGHLTKLALGIDVVRMGLLVALGQRVEVPPPSWRGVAFNRAVPPPLGVSEVVSVKPLAELRGLPGVVFCNQRVRPGDRVDSRRGERDMLATVVGLTESHEELLAINAAAERAAERMCR</sequence>
<dbReference type="PANTHER" id="PTHR43585:SF2">
    <property type="entry name" value="ATP-GRASP ENZYME FSQD"/>
    <property type="match status" value="1"/>
</dbReference>
<dbReference type="STRING" id="446470.Snas_0194"/>
<dbReference type="KEGG" id="sna:Snas_0194"/>
<dbReference type="Proteomes" id="UP000000844">
    <property type="component" value="Chromosome"/>
</dbReference>
<dbReference type="InterPro" id="IPR052032">
    <property type="entry name" value="ATP-dep_AA_Ligase"/>
</dbReference>
<keyword evidence="1 6" id="KW-0436">Ligase</keyword>